<evidence type="ECO:0000313" key="1">
    <source>
        <dbReference type="EMBL" id="CAF1151742.1"/>
    </source>
</evidence>
<dbReference type="SUPFAM" id="SSF56219">
    <property type="entry name" value="DNase I-like"/>
    <property type="match status" value="1"/>
</dbReference>
<keyword evidence="2" id="KW-1185">Reference proteome</keyword>
<dbReference type="EMBL" id="CAJNOC010012066">
    <property type="protein sequence ID" value="CAF1151742.1"/>
    <property type="molecule type" value="Genomic_DNA"/>
</dbReference>
<name>A0A814SRW4_9BILA</name>
<evidence type="ECO:0008006" key="3">
    <source>
        <dbReference type="Google" id="ProtNLM"/>
    </source>
</evidence>
<reference evidence="1" key="1">
    <citation type="submission" date="2021-02" db="EMBL/GenBank/DDBJ databases">
        <authorList>
            <person name="Nowell W R."/>
        </authorList>
    </citation>
    <scope>NUCLEOTIDE SEQUENCE</scope>
    <source>
        <strain evidence="1">Ploen Becks lab</strain>
    </source>
</reference>
<dbReference type="InterPro" id="IPR036691">
    <property type="entry name" value="Endo/exonu/phosph_ase_sf"/>
</dbReference>
<proteinExistence type="predicted"/>
<feature type="non-terminal residue" evidence="1">
    <location>
        <position position="135"/>
    </location>
</feature>
<dbReference type="Gene3D" id="3.60.10.10">
    <property type="entry name" value="Endonuclease/exonuclease/phosphatase"/>
    <property type="match status" value="1"/>
</dbReference>
<accession>A0A814SRW4</accession>
<dbReference type="AlphaFoldDB" id="A0A814SRW4"/>
<evidence type="ECO:0000313" key="2">
    <source>
        <dbReference type="Proteomes" id="UP000663879"/>
    </source>
</evidence>
<dbReference type="Proteomes" id="UP000663879">
    <property type="component" value="Unassembled WGS sequence"/>
</dbReference>
<sequence>MSILGSEKINENGKILENILDNPRFLLSNDDSRTFFLNHRDYSSILDLFIISSNLGPFLNSFNVFEDDLLSDHFPIQLDLGFQFSEIDKNTKKKFNFKRADWEKFKSILGKSEINLDSDNIDEINSIITSTIFNA</sequence>
<protein>
    <recommendedName>
        <fullName evidence="3">Endonuclease/exonuclease/phosphatase domain-containing protein</fullName>
    </recommendedName>
</protein>
<dbReference type="OrthoDB" id="411871at2759"/>
<gene>
    <name evidence="1" type="ORF">OXX778_LOCUS23312</name>
</gene>
<comment type="caution">
    <text evidence="1">The sequence shown here is derived from an EMBL/GenBank/DDBJ whole genome shotgun (WGS) entry which is preliminary data.</text>
</comment>
<organism evidence="1 2">
    <name type="scientific">Brachionus calyciflorus</name>
    <dbReference type="NCBI Taxonomy" id="104777"/>
    <lineage>
        <taxon>Eukaryota</taxon>
        <taxon>Metazoa</taxon>
        <taxon>Spiralia</taxon>
        <taxon>Gnathifera</taxon>
        <taxon>Rotifera</taxon>
        <taxon>Eurotatoria</taxon>
        <taxon>Monogononta</taxon>
        <taxon>Pseudotrocha</taxon>
        <taxon>Ploima</taxon>
        <taxon>Brachionidae</taxon>
        <taxon>Brachionus</taxon>
    </lineage>
</organism>